<protein>
    <submittedName>
        <fullName evidence="2">Uncharacterized protein</fullName>
    </submittedName>
</protein>
<gene>
    <name evidence="2" type="ORF">AQPE_0035</name>
</gene>
<sequence>MKRFAVILLFSVGLIIGLLAQNPIKKQTQPQENSKVTKEYDEKGNLTRFDSVYTYSWSGNDTTMLKSFSPKDFPDMFGNDFGFFADSTFKGHPFFDDFDQLFAQPFNGVRDSMMIKRFERFHNLKDFDSRNDSIALNFNMPNHFFDQNGNDKKDSISSKSPQNSLGLHPKTMEEMMQMMQMQMEKMEKMEEYQRQFFQKQSK</sequence>
<name>A0A5K7S345_9BACT</name>
<evidence type="ECO:0000256" key="1">
    <source>
        <dbReference type="SAM" id="MobiDB-lite"/>
    </source>
</evidence>
<dbReference type="KEGG" id="anf:AQPE_0035"/>
<proteinExistence type="predicted"/>
<dbReference type="EMBL" id="AP018694">
    <property type="protein sequence ID" value="BBE15899.1"/>
    <property type="molecule type" value="Genomic_DNA"/>
</dbReference>
<reference evidence="2" key="1">
    <citation type="journal article" date="2020" name="Int. J. Syst. Evol. Microbiol.">
        <title>Aquipluma nitroreducens gen. nov. sp. nov., a novel facultatively anaerobic bacterium isolated from a freshwater lake.</title>
        <authorList>
            <person name="Watanabe M."/>
            <person name="Kojima H."/>
            <person name="Fukui M."/>
        </authorList>
    </citation>
    <scope>NUCLEOTIDE SEQUENCE</scope>
    <source>
        <strain evidence="2">MeG22</strain>
    </source>
</reference>
<organism evidence="2 3">
    <name type="scientific">Aquipluma nitroreducens</name>
    <dbReference type="NCBI Taxonomy" id="2010828"/>
    <lineage>
        <taxon>Bacteria</taxon>
        <taxon>Pseudomonadati</taxon>
        <taxon>Bacteroidota</taxon>
        <taxon>Bacteroidia</taxon>
        <taxon>Marinilabiliales</taxon>
        <taxon>Prolixibacteraceae</taxon>
        <taxon>Aquipluma</taxon>
    </lineage>
</organism>
<evidence type="ECO:0000313" key="2">
    <source>
        <dbReference type="EMBL" id="BBE15899.1"/>
    </source>
</evidence>
<dbReference type="Proteomes" id="UP001193389">
    <property type="component" value="Chromosome"/>
</dbReference>
<dbReference type="RefSeq" id="WP_318349016.1">
    <property type="nucleotide sequence ID" value="NZ_AP018694.1"/>
</dbReference>
<dbReference type="AlphaFoldDB" id="A0A5K7S345"/>
<accession>A0A5K7S345</accession>
<keyword evidence="3" id="KW-1185">Reference proteome</keyword>
<evidence type="ECO:0000313" key="3">
    <source>
        <dbReference type="Proteomes" id="UP001193389"/>
    </source>
</evidence>
<feature type="region of interest" description="Disordered" evidence="1">
    <location>
        <begin position="147"/>
        <end position="168"/>
    </location>
</feature>